<feature type="domain" description="HotDog ACOT-type" evidence="3">
    <location>
        <begin position="604"/>
        <end position="745"/>
    </location>
</feature>
<name>A0ABP0MBJ6_9DINO</name>
<feature type="region of interest" description="Disordered" evidence="2">
    <location>
        <begin position="382"/>
        <end position="407"/>
    </location>
</feature>
<evidence type="ECO:0000259" key="3">
    <source>
        <dbReference type="PROSITE" id="PS51770"/>
    </source>
</evidence>
<dbReference type="Pfam" id="PF03061">
    <property type="entry name" value="4HBT"/>
    <property type="match status" value="2"/>
</dbReference>
<feature type="domain" description="HotDog ACOT-type" evidence="3">
    <location>
        <begin position="428"/>
        <end position="543"/>
    </location>
</feature>
<dbReference type="EMBL" id="CAXAMN010016669">
    <property type="protein sequence ID" value="CAK9048856.1"/>
    <property type="molecule type" value="Genomic_DNA"/>
</dbReference>
<organism evidence="4 5">
    <name type="scientific">Durusdinium trenchii</name>
    <dbReference type="NCBI Taxonomy" id="1381693"/>
    <lineage>
        <taxon>Eukaryota</taxon>
        <taxon>Sar</taxon>
        <taxon>Alveolata</taxon>
        <taxon>Dinophyceae</taxon>
        <taxon>Suessiales</taxon>
        <taxon>Symbiodiniaceae</taxon>
        <taxon>Durusdinium</taxon>
    </lineage>
</organism>
<sequence length="802" mass="89101">MDVPDQRIIDRLACYRNDKRDKEQVLSIIKNNGWAIRYAPPLFRNSEEVCVAAMKTYGLGLEFLSPLMRRNEKVVKAALSHCGMALIFAPEELRSRRDVVKHALQNAGLALEFAHPDLKKDHSLVYQAIQQDPRALQCADDSLKCDRKFLLKALGHRPQALDFVDISVRFDPELVKVALGQEYRPESPPPKESLATVEGGQSAHPKPLPPAAAGPAVRFCWKSAAFFGGSRSRAHPNGLRALVRAVRVRQVESRQIRCNPKRHALCTGLVRNTARLTADRASLIWAGGAMTETKLQRETRLTGSAELVSAIDATLQAMMGQKPNSVLARKAQEFKEKIKDYLGRLDEQVLLGFYMTIQSRVAAASARGVGRCGEPRVAAWCAPQGDDGSGPSPETSGRATDREAVNRRLREQGCSPVKVKSTRARSAAASVVTLLKEIDASVCDSRETLNMSYLLEWMDATSCLAAERHCGRSAVTLVMDDLDFTENYCLLKRGERCILEGKVTRAFGSSMEVVVKISVAEVHSGTLRMVGNAYFMYVILKTEAEKAGRVKVEVPELVPSTAEEVLEFGLAERRRNFRKKREAQVAELVEEVPPSETLSPTARQGGALTFTELVLPFHANHMGNTFGGQIMHWMVKGAKTAVWLHLRLSCAPRELPDDQLGVGGRPRLRTEQLQHAWLKPESVDTVHFKAPSHVGDRVVVTAAVTRVFSGSIEVAVRVTSNSVESQDVPNEVNVGYLNFSVMSPEGPLTPHVPDVNPSTMEQDQEYRNAIGRQKFRELRHEQVKRTRWARAENALDELWRYV</sequence>
<comment type="caution">
    <text evidence="4">The sequence shown here is derived from an EMBL/GenBank/DDBJ whole genome shotgun (WGS) entry which is preliminary data.</text>
</comment>
<keyword evidence="1" id="KW-0378">Hydrolase</keyword>
<proteinExistence type="predicted"/>
<dbReference type="SUPFAM" id="SSF54637">
    <property type="entry name" value="Thioesterase/thiol ester dehydrase-isomerase"/>
    <property type="match status" value="2"/>
</dbReference>
<accession>A0ABP0MBJ6</accession>
<evidence type="ECO:0000256" key="2">
    <source>
        <dbReference type="SAM" id="MobiDB-lite"/>
    </source>
</evidence>
<dbReference type="PANTHER" id="PTHR11049">
    <property type="entry name" value="ACYL COENZYME A THIOESTER HYDROLASE"/>
    <property type="match status" value="1"/>
</dbReference>
<dbReference type="InterPro" id="IPR029069">
    <property type="entry name" value="HotDog_dom_sf"/>
</dbReference>
<protein>
    <recommendedName>
        <fullName evidence="3">HotDog ACOT-type domain-containing protein</fullName>
    </recommendedName>
</protein>
<dbReference type="InterPro" id="IPR033120">
    <property type="entry name" value="HOTDOG_ACOT"/>
</dbReference>
<dbReference type="CDD" id="cd03442">
    <property type="entry name" value="BFIT_BACH"/>
    <property type="match status" value="1"/>
</dbReference>
<gene>
    <name evidence="4" type="ORF">CCMP2556_LOCUS25114</name>
</gene>
<dbReference type="Gene3D" id="3.10.129.10">
    <property type="entry name" value="Hotdog Thioesterase"/>
    <property type="match status" value="2"/>
</dbReference>
<evidence type="ECO:0000256" key="1">
    <source>
        <dbReference type="ARBA" id="ARBA00022801"/>
    </source>
</evidence>
<keyword evidence="5" id="KW-1185">Reference proteome</keyword>
<dbReference type="Proteomes" id="UP001642484">
    <property type="component" value="Unassembled WGS sequence"/>
</dbReference>
<dbReference type="PANTHER" id="PTHR11049:SF16">
    <property type="entry name" value="PROTEIN VDLD"/>
    <property type="match status" value="1"/>
</dbReference>
<dbReference type="Pfam" id="PF13475">
    <property type="entry name" value="DUF4116"/>
    <property type="match status" value="3"/>
</dbReference>
<dbReference type="InterPro" id="IPR025197">
    <property type="entry name" value="DUF4116"/>
</dbReference>
<feature type="region of interest" description="Disordered" evidence="2">
    <location>
        <begin position="181"/>
        <end position="210"/>
    </location>
</feature>
<evidence type="ECO:0000313" key="5">
    <source>
        <dbReference type="Proteomes" id="UP001642484"/>
    </source>
</evidence>
<dbReference type="InterPro" id="IPR006683">
    <property type="entry name" value="Thioestr_dom"/>
</dbReference>
<reference evidence="4 5" key="1">
    <citation type="submission" date="2024-02" db="EMBL/GenBank/DDBJ databases">
        <authorList>
            <person name="Chen Y."/>
            <person name="Shah S."/>
            <person name="Dougan E. K."/>
            <person name="Thang M."/>
            <person name="Chan C."/>
        </authorList>
    </citation>
    <scope>NUCLEOTIDE SEQUENCE [LARGE SCALE GENOMIC DNA]</scope>
</reference>
<dbReference type="PROSITE" id="PS51770">
    <property type="entry name" value="HOTDOG_ACOT"/>
    <property type="match status" value="2"/>
</dbReference>
<dbReference type="InterPro" id="IPR040170">
    <property type="entry name" value="Cytosol_ACT"/>
</dbReference>
<evidence type="ECO:0000313" key="4">
    <source>
        <dbReference type="EMBL" id="CAK9048856.1"/>
    </source>
</evidence>